<keyword evidence="1" id="KW-0812">Transmembrane</keyword>
<feature type="transmembrane region" description="Helical" evidence="1">
    <location>
        <begin position="50"/>
        <end position="71"/>
    </location>
</feature>
<sequence length="180" mass="19948">MLAAFSFGNVVAGIAFFLTGLSRVKRLLEGTYFTTTTSLECISTDGSPILMIVGGQFPALINTCIAAERIIAFRFPSWYRRRWNNYSRCSLVLLSAVSCAIFIATVICINIKQIRILEDRKCGVFLSAGALYATVSYSLIALSYIISYVLLLAIFREKSKIRVSFAVIVLAFNSVKPLLF</sequence>
<reference evidence="2 3" key="1">
    <citation type="submission" date="2014-03" db="EMBL/GenBank/DDBJ databases">
        <title>Draft genome of the hookworm Oesophagostomum dentatum.</title>
        <authorList>
            <person name="Mitreva M."/>
        </authorList>
    </citation>
    <scope>NUCLEOTIDE SEQUENCE [LARGE SCALE GENOMIC DNA]</scope>
    <source>
        <strain evidence="2 3">OD-Hann</strain>
    </source>
</reference>
<evidence type="ECO:0000256" key="1">
    <source>
        <dbReference type="SAM" id="Phobius"/>
    </source>
</evidence>
<feature type="transmembrane region" description="Helical" evidence="1">
    <location>
        <begin position="124"/>
        <end position="154"/>
    </location>
</feature>
<accession>A0A0B1TF41</accession>
<dbReference type="EMBL" id="KN549816">
    <property type="protein sequence ID" value="KHJ95894.1"/>
    <property type="molecule type" value="Genomic_DNA"/>
</dbReference>
<organism evidence="2 3">
    <name type="scientific">Oesophagostomum dentatum</name>
    <name type="common">Nodular worm</name>
    <dbReference type="NCBI Taxonomy" id="61180"/>
    <lineage>
        <taxon>Eukaryota</taxon>
        <taxon>Metazoa</taxon>
        <taxon>Ecdysozoa</taxon>
        <taxon>Nematoda</taxon>
        <taxon>Chromadorea</taxon>
        <taxon>Rhabditida</taxon>
        <taxon>Rhabditina</taxon>
        <taxon>Rhabditomorpha</taxon>
        <taxon>Strongyloidea</taxon>
        <taxon>Strongylidae</taxon>
        <taxon>Oesophagostomum</taxon>
    </lineage>
</organism>
<gene>
    <name evidence="2" type="ORF">OESDEN_04153</name>
</gene>
<keyword evidence="1" id="KW-0472">Membrane</keyword>
<evidence type="ECO:0008006" key="4">
    <source>
        <dbReference type="Google" id="ProtNLM"/>
    </source>
</evidence>
<proteinExistence type="predicted"/>
<dbReference type="Proteomes" id="UP000053660">
    <property type="component" value="Unassembled WGS sequence"/>
</dbReference>
<protein>
    <recommendedName>
        <fullName evidence="4">G-protein coupled receptors family 1 profile domain-containing protein</fullName>
    </recommendedName>
</protein>
<feature type="transmembrane region" description="Helical" evidence="1">
    <location>
        <begin position="91"/>
        <end position="112"/>
    </location>
</feature>
<keyword evidence="3" id="KW-1185">Reference proteome</keyword>
<dbReference type="AlphaFoldDB" id="A0A0B1TF41"/>
<evidence type="ECO:0000313" key="2">
    <source>
        <dbReference type="EMBL" id="KHJ95894.1"/>
    </source>
</evidence>
<name>A0A0B1TF41_OESDE</name>
<evidence type="ECO:0000313" key="3">
    <source>
        <dbReference type="Proteomes" id="UP000053660"/>
    </source>
</evidence>
<keyword evidence="1" id="KW-1133">Transmembrane helix</keyword>
<dbReference type="OrthoDB" id="5862307at2759"/>